<keyword evidence="1" id="KW-0472">Membrane</keyword>
<dbReference type="EMBL" id="FQZL01000051">
    <property type="protein sequence ID" value="SHJ88141.1"/>
    <property type="molecule type" value="Genomic_DNA"/>
</dbReference>
<dbReference type="Proteomes" id="UP000184052">
    <property type="component" value="Unassembled WGS sequence"/>
</dbReference>
<dbReference type="STRING" id="1121476.SAMN02745751_03624"/>
<dbReference type="RefSeq" id="WP_073051068.1">
    <property type="nucleotide sequence ID" value="NZ_FQZL01000051.1"/>
</dbReference>
<keyword evidence="1" id="KW-0812">Transmembrane</keyword>
<feature type="transmembrane region" description="Helical" evidence="1">
    <location>
        <begin position="154"/>
        <end position="172"/>
    </location>
</feature>
<sequence>MIVGAEKEKDNRDSAIRKNVMVMMFMLIISLLNFGINILTLIHVTLSSLVAIVYMFSWPKLNESRQNILVGIGYIINSISMFIIGFVFADVKNILLAGLLILFYVIEIIYNVLKSEKRMEESNRNQIRYTSAILIAASSFGLLFSRYMQRTFEYYINIKIAGLALIALAHIVA</sequence>
<organism evidence="2 3">
    <name type="scientific">Dethiosulfatibacter aminovorans DSM 17477</name>
    <dbReference type="NCBI Taxonomy" id="1121476"/>
    <lineage>
        <taxon>Bacteria</taxon>
        <taxon>Bacillati</taxon>
        <taxon>Bacillota</taxon>
        <taxon>Tissierellia</taxon>
        <taxon>Dethiosulfatibacter</taxon>
    </lineage>
</organism>
<evidence type="ECO:0000313" key="2">
    <source>
        <dbReference type="EMBL" id="SHJ88141.1"/>
    </source>
</evidence>
<dbReference type="AlphaFoldDB" id="A0A1M6MXE9"/>
<feature type="transmembrane region" description="Helical" evidence="1">
    <location>
        <begin position="129"/>
        <end position="148"/>
    </location>
</feature>
<evidence type="ECO:0000313" key="3">
    <source>
        <dbReference type="Proteomes" id="UP000184052"/>
    </source>
</evidence>
<reference evidence="2 3" key="1">
    <citation type="submission" date="2016-11" db="EMBL/GenBank/DDBJ databases">
        <authorList>
            <person name="Jaros S."/>
            <person name="Januszkiewicz K."/>
            <person name="Wedrychowicz H."/>
        </authorList>
    </citation>
    <scope>NUCLEOTIDE SEQUENCE [LARGE SCALE GENOMIC DNA]</scope>
    <source>
        <strain evidence="2 3">DSM 17477</strain>
    </source>
</reference>
<accession>A0A1M6MXE9</accession>
<feature type="transmembrane region" description="Helical" evidence="1">
    <location>
        <begin position="23"/>
        <end position="56"/>
    </location>
</feature>
<feature type="transmembrane region" description="Helical" evidence="1">
    <location>
        <begin position="68"/>
        <end position="88"/>
    </location>
</feature>
<name>A0A1M6MXE9_9FIRM</name>
<gene>
    <name evidence="2" type="ORF">SAMN02745751_03624</name>
</gene>
<protein>
    <submittedName>
        <fullName evidence="2">Uncharacterized protein</fullName>
    </submittedName>
</protein>
<evidence type="ECO:0000256" key="1">
    <source>
        <dbReference type="SAM" id="Phobius"/>
    </source>
</evidence>
<keyword evidence="1" id="KW-1133">Transmembrane helix</keyword>
<keyword evidence="3" id="KW-1185">Reference proteome</keyword>
<feature type="transmembrane region" description="Helical" evidence="1">
    <location>
        <begin position="94"/>
        <end position="113"/>
    </location>
</feature>
<proteinExistence type="predicted"/>